<reference evidence="1 2" key="1">
    <citation type="submission" date="2015-04" db="EMBL/GenBank/DDBJ databases">
        <title>The draft genome sequence of Fusarium langsethiae, a T-2/HT-2 mycotoxin producer.</title>
        <authorList>
            <person name="Lysoe E."/>
            <person name="Divon H.H."/>
            <person name="Terzi V."/>
            <person name="Orru L."/>
            <person name="Lamontanara A."/>
            <person name="Kolseth A.-K."/>
            <person name="Frandsen R.J."/>
            <person name="Nielsen K."/>
            <person name="Thrane U."/>
        </authorList>
    </citation>
    <scope>NUCLEOTIDE SEQUENCE [LARGE SCALE GENOMIC DNA]</scope>
    <source>
        <strain evidence="1 2">Fl201059</strain>
    </source>
</reference>
<sequence length="406" mass="47336">MIRGDLSCNICQLLPGTYSRKGFKHAHGFKDDWGPQAESDEERYRIPEICRNNILRDYLESARVTRILAHPEYLQRMSRNVKRTVFRNLQRTDEYDALQAHAQEQQIGRPIDDGTDFSYTTIPVKVYVNFLEEGRVTVRVCRAMFVRNGRWYLGHRPGTYIFKYRGSQTAGSDLDTSKNVPGHITMNDFEYAGQVPRHEKVHIQRLGLLFIKVLRLFISELQAFAGLQHGETYPQLEGLLRLERVESALWFTGFWSWWRDAFLNATEWPDAEVRNCFVSHPSILELAWILNYLKRRRSGENQPPEPLELLVITATQEQLPELAERWEAKEQAVAWKMLKSGRRKGLFVYEVTPETEHIHNFYSQAPFYDDLLNPAIIHSFTPLARYLLSATDYQVALSRNRNASHS</sequence>
<evidence type="ECO:0000313" key="2">
    <source>
        <dbReference type="Proteomes" id="UP000037904"/>
    </source>
</evidence>
<protein>
    <submittedName>
        <fullName evidence="1">Ring finger protein</fullName>
    </submittedName>
</protein>
<keyword evidence="2" id="KW-1185">Reference proteome</keyword>
<dbReference type="EMBL" id="JXCE01000090">
    <property type="protein sequence ID" value="KPA41655.1"/>
    <property type="molecule type" value="Genomic_DNA"/>
</dbReference>
<dbReference type="AlphaFoldDB" id="A0A0N0V6V2"/>
<gene>
    <name evidence="1" type="ORF">FLAG1_05481</name>
</gene>
<comment type="caution">
    <text evidence="1">The sequence shown here is derived from an EMBL/GenBank/DDBJ whole genome shotgun (WGS) entry which is preliminary data.</text>
</comment>
<dbReference type="OrthoDB" id="5104015at2759"/>
<proteinExistence type="predicted"/>
<evidence type="ECO:0000313" key="1">
    <source>
        <dbReference type="EMBL" id="KPA41655.1"/>
    </source>
</evidence>
<accession>A0A0N0V6V2</accession>
<name>A0A0N0V6V2_FUSLA</name>
<organism evidence="1 2">
    <name type="scientific">Fusarium langsethiae</name>
    <dbReference type="NCBI Taxonomy" id="179993"/>
    <lineage>
        <taxon>Eukaryota</taxon>
        <taxon>Fungi</taxon>
        <taxon>Dikarya</taxon>
        <taxon>Ascomycota</taxon>
        <taxon>Pezizomycotina</taxon>
        <taxon>Sordariomycetes</taxon>
        <taxon>Hypocreomycetidae</taxon>
        <taxon>Hypocreales</taxon>
        <taxon>Nectriaceae</taxon>
        <taxon>Fusarium</taxon>
    </lineage>
</organism>
<dbReference type="Proteomes" id="UP000037904">
    <property type="component" value="Unassembled WGS sequence"/>
</dbReference>